<reference evidence="1 2" key="1">
    <citation type="journal article" date="2014" name="PLoS Genet.">
        <title>Phylogenetically driven sequencing of extremely halophilic archaea reveals strategies for static and dynamic osmo-response.</title>
        <authorList>
            <person name="Becker E.A."/>
            <person name="Seitzer P.M."/>
            <person name="Tritt A."/>
            <person name="Larsen D."/>
            <person name="Krusor M."/>
            <person name="Yao A.I."/>
            <person name="Wu D."/>
            <person name="Madern D."/>
            <person name="Eisen J.A."/>
            <person name="Darling A.E."/>
            <person name="Facciotti M.T."/>
        </authorList>
    </citation>
    <scope>NUCLEOTIDE SEQUENCE [LARGE SCALE GENOMIC DNA]</scope>
    <source>
        <strain evidence="1 2">DSM 8989</strain>
    </source>
</reference>
<dbReference type="EMBL" id="AOME01000100">
    <property type="protein sequence ID" value="EMA48169.1"/>
    <property type="molecule type" value="Genomic_DNA"/>
</dbReference>
<dbReference type="STRING" id="1227456.C450_19991"/>
<name>M0MTT1_9EURY</name>
<sequence length="90" mass="10036">MLSAVRLYSTTLGTMAHFFGAETLFLAAVGRVNVCSVQVNDRSVAERADTRRSTTGITILQLLHLGECPVLYRVLMDDTPIRRINFVHLD</sequence>
<comment type="caution">
    <text evidence="1">The sequence shown here is derived from an EMBL/GenBank/DDBJ whole genome shotgun (WGS) entry which is preliminary data.</text>
</comment>
<proteinExistence type="predicted"/>
<protein>
    <submittedName>
        <fullName evidence="1">Uncharacterized protein</fullName>
    </submittedName>
</protein>
<accession>M0MTT1</accession>
<keyword evidence="2" id="KW-1185">Reference proteome</keyword>
<dbReference type="Proteomes" id="UP000011625">
    <property type="component" value="Unassembled WGS sequence"/>
</dbReference>
<evidence type="ECO:0000313" key="2">
    <source>
        <dbReference type="Proteomes" id="UP000011625"/>
    </source>
</evidence>
<organism evidence="1 2">
    <name type="scientific">Halococcus salifodinae DSM 8989</name>
    <dbReference type="NCBI Taxonomy" id="1227456"/>
    <lineage>
        <taxon>Archaea</taxon>
        <taxon>Methanobacteriati</taxon>
        <taxon>Methanobacteriota</taxon>
        <taxon>Stenosarchaea group</taxon>
        <taxon>Halobacteria</taxon>
        <taxon>Halobacteriales</taxon>
        <taxon>Halococcaceae</taxon>
        <taxon>Halococcus</taxon>
    </lineage>
</organism>
<gene>
    <name evidence="1" type="ORF">C450_19991</name>
</gene>
<evidence type="ECO:0000313" key="1">
    <source>
        <dbReference type="EMBL" id="EMA48169.1"/>
    </source>
</evidence>
<dbReference type="AlphaFoldDB" id="M0MTT1"/>